<dbReference type="PANTHER" id="PTHR31286:SF79">
    <property type="entry name" value="N-6 ADENINE-SPECIFIC DNA METHYLASE"/>
    <property type="match status" value="1"/>
</dbReference>
<dbReference type="PANTHER" id="PTHR31286">
    <property type="entry name" value="GLYCINE-RICH CELL WALL STRUCTURAL PROTEIN 1.8-LIKE"/>
    <property type="match status" value="1"/>
</dbReference>
<dbReference type="InterPro" id="IPR025558">
    <property type="entry name" value="DUF4283"/>
</dbReference>
<evidence type="ECO:0000259" key="1">
    <source>
        <dbReference type="Pfam" id="PF14111"/>
    </source>
</evidence>
<evidence type="ECO:0000313" key="3">
    <source>
        <dbReference type="Proteomes" id="UP001311915"/>
    </source>
</evidence>
<name>A0AAV9MJ20_9SOLN</name>
<dbReference type="InterPro" id="IPR040256">
    <property type="entry name" value="At4g02000-like"/>
</dbReference>
<keyword evidence="3" id="KW-1185">Reference proteome</keyword>
<dbReference type="Pfam" id="PF14111">
    <property type="entry name" value="DUF4283"/>
    <property type="match status" value="1"/>
</dbReference>
<gene>
    <name evidence="2" type="ORF">R3W88_001520</name>
</gene>
<reference evidence="2 3" key="1">
    <citation type="submission" date="2023-10" db="EMBL/GenBank/DDBJ databases">
        <title>Genome-Wide Identification Analysis in wild type Solanum Pinnatisectum Reveals Some Genes Defensing Phytophthora Infestans.</title>
        <authorList>
            <person name="Sun C."/>
        </authorList>
    </citation>
    <scope>NUCLEOTIDE SEQUENCE [LARGE SCALE GENOMIC DNA]</scope>
    <source>
        <strain evidence="2">LQN</strain>
        <tissue evidence="2">Leaf</tissue>
    </source>
</reference>
<sequence>MLPDCSFPILKPTRSNLINPKPSDPIGFPTIGKESSPILGQYIDILKGNNGTGTNVSTSSTILIKKLCYNEGIPRVVWTEEELDRMNIIENLQYTVVGKFSYGWPEIEELRIQIPKQCNVKGDCKIDLLRNRHILMRFSRQEDFINMMSKPNYYILAKDGYSYMMRPLIYDAKFNVKEEITQAMTWISFPDLKPTFFVKDSIFSLASAVGKPLQLDTATINKTRPSCARVKVQVNLLADFPKYVELEVVNVENKTSRVEKANDMVPKYCKQCKLQGHDEIECRVLHPELRKPMQEGTRMNRRGKMCN</sequence>
<organism evidence="2 3">
    <name type="scientific">Solanum pinnatisectum</name>
    <name type="common">tansyleaf nightshade</name>
    <dbReference type="NCBI Taxonomy" id="50273"/>
    <lineage>
        <taxon>Eukaryota</taxon>
        <taxon>Viridiplantae</taxon>
        <taxon>Streptophyta</taxon>
        <taxon>Embryophyta</taxon>
        <taxon>Tracheophyta</taxon>
        <taxon>Spermatophyta</taxon>
        <taxon>Magnoliopsida</taxon>
        <taxon>eudicotyledons</taxon>
        <taxon>Gunneridae</taxon>
        <taxon>Pentapetalae</taxon>
        <taxon>asterids</taxon>
        <taxon>lamiids</taxon>
        <taxon>Solanales</taxon>
        <taxon>Solanaceae</taxon>
        <taxon>Solanoideae</taxon>
        <taxon>Solaneae</taxon>
        <taxon>Solanum</taxon>
    </lineage>
</organism>
<feature type="domain" description="DUF4283" evidence="1">
    <location>
        <begin position="89"/>
        <end position="177"/>
    </location>
</feature>
<dbReference type="Proteomes" id="UP001311915">
    <property type="component" value="Unassembled WGS sequence"/>
</dbReference>
<comment type="caution">
    <text evidence="2">The sequence shown here is derived from an EMBL/GenBank/DDBJ whole genome shotgun (WGS) entry which is preliminary data.</text>
</comment>
<evidence type="ECO:0000313" key="2">
    <source>
        <dbReference type="EMBL" id="KAK4737823.1"/>
    </source>
</evidence>
<protein>
    <recommendedName>
        <fullName evidence="1">DUF4283 domain-containing protein</fullName>
    </recommendedName>
</protein>
<accession>A0AAV9MJ20</accession>
<dbReference type="AlphaFoldDB" id="A0AAV9MJ20"/>
<dbReference type="EMBL" id="JAWPEI010000001">
    <property type="protein sequence ID" value="KAK4737823.1"/>
    <property type="molecule type" value="Genomic_DNA"/>
</dbReference>
<proteinExistence type="predicted"/>